<proteinExistence type="predicted"/>
<dbReference type="OrthoDB" id="10540399at2759"/>
<keyword evidence="2" id="KW-1185">Reference proteome</keyword>
<dbReference type="EMBL" id="BMAV01021935">
    <property type="protein sequence ID" value="GFY76437.1"/>
    <property type="molecule type" value="Genomic_DNA"/>
</dbReference>
<reference evidence="1" key="1">
    <citation type="submission" date="2020-08" db="EMBL/GenBank/DDBJ databases">
        <title>Multicomponent nature underlies the extraordinary mechanical properties of spider dragline silk.</title>
        <authorList>
            <person name="Kono N."/>
            <person name="Nakamura H."/>
            <person name="Mori M."/>
            <person name="Yoshida Y."/>
            <person name="Ohtoshi R."/>
            <person name="Malay A.D."/>
            <person name="Moran D.A.P."/>
            <person name="Tomita M."/>
            <person name="Numata K."/>
            <person name="Arakawa K."/>
        </authorList>
    </citation>
    <scope>NUCLEOTIDE SEQUENCE</scope>
</reference>
<name>A0A8X6YR30_9ARAC</name>
<evidence type="ECO:0000313" key="1">
    <source>
        <dbReference type="EMBL" id="GFY76437.1"/>
    </source>
</evidence>
<gene>
    <name evidence="1" type="ORF">TNIN_13221</name>
</gene>
<organism evidence="1 2">
    <name type="scientific">Trichonephila inaurata madagascariensis</name>
    <dbReference type="NCBI Taxonomy" id="2747483"/>
    <lineage>
        <taxon>Eukaryota</taxon>
        <taxon>Metazoa</taxon>
        <taxon>Ecdysozoa</taxon>
        <taxon>Arthropoda</taxon>
        <taxon>Chelicerata</taxon>
        <taxon>Arachnida</taxon>
        <taxon>Araneae</taxon>
        <taxon>Araneomorphae</taxon>
        <taxon>Entelegynae</taxon>
        <taxon>Araneoidea</taxon>
        <taxon>Nephilidae</taxon>
        <taxon>Trichonephila</taxon>
        <taxon>Trichonephila inaurata</taxon>
    </lineage>
</organism>
<protein>
    <submittedName>
        <fullName evidence="1">Uncharacterized protein</fullName>
    </submittedName>
</protein>
<sequence length="129" mass="13834">MTDFVSAPLGLWVLEAIRLTGFIAPDPSRVYDAHNTLACPGLPFLEDADFVLVGSESVSGRGLSVPEVRDVLLRLIPSDKFLHHRIHCGDNSNTVAHPSGSFGQNGSWFLLANAAIGPNKALPPDAEFL</sequence>
<evidence type="ECO:0000313" key="2">
    <source>
        <dbReference type="Proteomes" id="UP000886998"/>
    </source>
</evidence>
<comment type="caution">
    <text evidence="1">The sequence shown here is derived from an EMBL/GenBank/DDBJ whole genome shotgun (WGS) entry which is preliminary data.</text>
</comment>
<accession>A0A8X6YR30</accession>
<dbReference type="AlphaFoldDB" id="A0A8X6YR30"/>
<dbReference type="Proteomes" id="UP000886998">
    <property type="component" value="Unassembled WGS sequence"/>
</dbReference>